<dbReference type="Proteomes" id="UP001595621">
    <property type="component" value="Unassembled WGS sequence"/>
</dbReference>
<evidence type="ECO:0008006" key="3">
    <source>
        <dbReference type="Google" id="ProtNLM"/>
    </source>
</evidence>
<proteinExistence type="predicted"/>
<comment type="caution">
    <text evidence="1">The sequence shown here is derived from an EMBL/GenBank/DDBJ whole genome shotgun (WGS) entry which is preliminary data.</text>
</comment>
<keyword evidence="2" id="KW-1185">Reference proteome</keyword>
<gene>
    <name evidence="1" type="ORF">ACFOE0_15775</name>
</gene>
<protein>
    <recommendedName>
        <fullName evidence="3">Exo-alpha-sialidase</fullName>
    </recommendedName>
</protein>
<accession>A0ABV7GH36</accession>
<evidence type="ECO:0000313" key="1">
    <source>
        <dbReference type="EMBL" id="MFC3139628.1"/>
    </source>
</evidence>
<evidence type="ECO:0000313" key="2">
    <source>
        <dbReference type="Proteomes" id="UP001595621"/>
    </source>
</evidence>
<reference evidence="2" key="1">
    <citation type="journal article" date="2019" name="Int. J. Syst. Evol. Microbiol.">
        <title>The Global Catalogue of Microorganisms (GCM) 10K type strain sequencing project: providing services to taxonomists for standard genome sequencing and annotation.</title>
        <authorList>
            <consortium name="The Broad Institute Genomics Platform"/>
            <consortium name="The Broad Institute Genome Sequencing Center for Infectious Disease"/>
            <person name="Wu L."/>
            <person name="Ma J."/>
        </authorList>
    </citation>
    <scope>NUCLEOTIDE SEQUENCE [LARGE SCALE GENOMIC DNA]</scope>
    <source>
        <strain evidence="2">KCTC 52277</strain>
    </source>
</reference>
<dbReference type="SUPFAM" id="SSF110296">
    <property type="entry name" value="Oligoxyloglucan reducing end-specific cellobiohydrolase"/>
    <property type="match status" value="2"/>
</dbReference>
<dbReference type="EMBL" id="JBHRTD010000017">
    <property type="protein sequence ID" value="MFC3139628.1"/>
    <property type="molecule type" value="Genomic_DNA"/>
</dbReference>
<dbReference type="Gene3D" id="2.130.10.10">
    <property type="entry name" value="YVTN repeat-like/Quinoprotein amine dehydrogenase"/>
    <property type="match status" value="1"/>
</dbReference>
<dbReference type="InterPro" id="IPR015943">
    <property type="entry name" value="WD40/YVTN_repeat-like_dom_sf"/>
</dbReference>
<name>A0ABV7GH36_9GAMM</name>
<organism evidence="1 2">
    <name type="scientific">Shewanella submarina</name>
    <dbReference type="NCBI Taxonomy" id="2016376"/>
    <lineage>
        <taxon>Bacteria</taxon>
        <taxon>Pseudomonadati</taxon>
        <taxon>Pseudomonadota</taxon>
        <taxon>Gammaproteobacteria</taxon>
        <taxon>Alteromonadales</taxon>
        <taxon>Shewanellaceae</taxon>
        <taxon>Shewanella</taxon>
    </lineage>
</organism>
<sequence length="513" mass="55066">MAIINQQIRNGVCTISKPGQFFSLVSASGIVRVKLRKAGTTVFDSKMWVGMNLPTAIPFDDIEIYGDDAPIEIWAGMVAMNQSLVAMGGANAIRTNVVKLLGSDPLTGSDVTRTAVRLRTDKEIFVGGAGVGGEGWRLVPGQVEEVPVKGVLYGYRLLPELNMADTSVVSEHTDGVMFGGGSEQIYVSEDKTIRLQGDFSGPLRRSINGGAWEDVFNANASEFRVIKGRTPGEVFVTRIERVSGSSYNVDCYIYQSNDSGMTFTRLKSFRLSEYANIGDTNNSGYGINAWCVKNVITFSMSGCTIGFNVSSLEVKVITAGSINRINDFPNAYPTGIQGAVFLGDLNTALVVMKTGSYKPVLLIRTTDAGQSWEHITQSGKMSGKSLSVDQSGRFVCVMNESGYMYLSDNGGLSLISAGFQADGNRPHVSINLFKSHFLYKYTDTISLVHLLDGAVQQTSVELAGTGGGEVAGYLTGDGTFYTYSAGGNYNAVYSLSITGDLSPAHVEVMELLA</sequence>
<dbReference type="RefSeq" id="WP_248936143.1">
    <property type="nucleotide sequence ID" value="NZ_JAKILF010000004.1"/>
</dbReference>